<evidence type="ECO:0000313" key="1">
    <source>
        <dbReference type="EMBL" id="RCW79391.1"/>
    </source>
</evidence>
<protein>
    <recommendedName>
        <fullName evidence="3">AIPR protein</fullName>
    </recommendedName>
</protein>
<organism evidence="1 2">
    <name type="scientific">Paracoccus lutimaris</name>
    <dbReference type="NCBI Taxonomy" id="1490030"/>
    <lineage>
        <taxon>Bacteria</taxon>
        <taxon>Pseudomonadati</taxon>
        <taxon>Pseudomonadota</taxon>
        <taxon>Alphaproteobacteria</taxon>
        <taxon>Rhodobacterales</taxon>
        <taxon>Paracoccaceae</taxon>
        <taxon>Paracoccus</taxon>
    </lineage>
</organism>
<name>A0A368YGM6_9RHOB</name>
<accession>A0A368YGM6</accession>
<evidence type="ECO:0000313" key="2">
    <source>
        <dbReference type="Proteomes" id="UP000253345"/>
    </source>
</evidence>
<dbReference type="AlphaFoldDB" id="A0A368YGM6"/>
<keyword evidence="2" id="KW-1185">Reference proteome</keyword>
<dbReference type="EMBL" id="QPJL01000026">
    <property type="protein sequence ID" value="RCW79391.1"/>
    <property type="molecule type" value="Genomic_DNA"/>
</dbReference>
<comment type="caution">
    <text evidence="1">The sequence shown here is derived from an EMBL/GenBank/DDBJ whole genome shotgun (WGS) entry which is preliminary data.</text>
</comment>
<dbReference type="Proteomes" id="UP000253345">
    <property type="component" value="Unassembled WGS sequence"/>
</dbReference>
<sequence length="452" mass="49946">MNPNELIIRFETVDRQTEGPVTRLVGFVRARNLLPLMDAATLEANPRTAKVGQITSDIRESIETTPDLFPFKTKGILVASANCKELERRRYHMTFENPAIEGILDGGHNTLAIGLHILSVAGVEPREIKRLKTWPEFKEAWDANQDKVKALKAAAASGEGGPLDFLVPVEVLIPSDPDDDLRFEAFTSSLFEICAARNNNRQLADEAKANKKGLYDHLRVTVPEEIAKRVEWKSNDGGDVKIRDIVALSWIPLNLMDLPDGVSKPRVVDMYSQKGKCSAAFDALMEHPEVSKQTGDGTFELHSQKIGKALAVAGIMPLLYDLIYREFPGAYNESGGRFGRLSSVKMANDMKTKPVTAFSKTPVQYSYPDGFIMPLVYGLSALMEANDDGIVNWKVEDPAKFVKDSLTNVVRRYRAIIEAFSGDPTKIGKNEGAYTIAKDAFETELLKLGAAV</sequence>
<gene>
    <name evidence="1" type="ORF">DFP89_12623</name>
</gene>
<reference evidence="1 2" key="1">
    <citation type="submission" date="2018-07" db="EMBL/GenBank/DDBJ databases">
        <title>Genomic Encyclopedia of Type Strains, Phase III (KMG-III): the genomes of soil and plant-associated and newly described type strains.</title>
        <authorList>
            <person name="Whitman W."/>
        </authorList>
    </citation>
    <scope>NUCLEOTIDE SEQUENCE [LARGE SCALE GENOMIC DNA]</scope>
    <source>
        <strain evidence="1 2">CECT 8525</strain>
    </source>
</reference>
<proteinExistence type="predicted"/>
<dbReference type="OrthoDB" id="7375054at2"/>
<evidence type="ECO:0008006" key="3">
    <source>
        <dbReference type="Google" id="ProtNLM"/>
    </source>
</evidence>